<proteinExistence type="predicted"/>
<evidence type="ECO:0000256" key="1">
    <source>
        <dbReference type="ARBA" id="ARBA00023242"/>
    </source>
</evidence>
<name>A0A545VRJ1_9HYPO</name>
<evidence type="ECO:0000313" key="3">
    <source>
        <dbReference type="Proteomes" id="UP000315783"/>
    </source>
</evidence>
<gene>
    <name evidence="2" type="ORF">IF1G_08927</name>
</gene>
<dbReference type="Proteomes" id="UP000315783">
    <property type="component" value="Unassembled WGS sequence"/>
</dbReference>
<accession>A0A545VRJ1</accession>
<dbReference type="STRING" id="43265.A0A545VRJ1"/>
<dbReference type="PANTHER" id="PTHR38791:SF1">
    <property type="entry name" value="TRANSCRIPTION FACTOR, PUTATIVE-RELATED"/>
    <property type="match status" value="1"/>
</dbReference>
<keyword evidence="1" id="KW-0539">Nucleus</keyword>
<dbReference type="AlphaFoldDB" id="A0A545VRJ1"/>
<protein>
    <submittedName>
        <fullName evidence="2">C6 transcription factor</fullName>
    </submittedName>
</protein>
<comment type="caution">
    <text evidence="2">The sequence shown here is derived from an EMBL/GenBank/DDBJ whole genome shotgun (WGS) entry which is preliminary data.</text>
</comment>
<dbReference type="InterPro" id="IPR021858">
    <property type="entry name" value="Fun_TF"/>
</dbReference>
<dbReference type="EMBL" id="SPUK01000015">
    <property type="protein sequence ID" value="TQV92409.1"/>
    <property type="molecule type" value="Genomic_DNA"/>
</dbReference>
<dbReference type="InterPro" id="IPR053175">
    <property type="entry name" value="DHMBA_Reg_Transcription_Factor"/>
</dbReference>
<keyword evidence="3" id="KW-1185">Reference proteome</keyword>
<sequence length="428" mass="47697">MQPTVCKKIKVEDDALILQTIHLKWDVLAKQDFFANFVFGLARSYDALGILYQTAHPPTHLVASVDAASLAFFALRQFVPPIGMMKLATERYVVALHLVNAALADPVASLADETLQSILLLDLYEKLVNRKRTDPESWMKHMNGAISLIRARGEANLQTYVGRRLTQRLYTTLVISCAISGMRIPGEMERLRVDLSRYFKVEDDPKWALTNLNEQIINFVSDVQTGTISCRDQIITRGLEFHGLTIALEDTLPACWRPSRVFVGDDSLGRQLTLTGSYDAYESLYFTQVRNAIRTARLNLLLMIERHASSEDLNLISATRRSIERSAQAICDSFAQYLMSRDEGGALVWGLASPMQKLGSYTILFPLYLAAQASRDAHLVEWAQNVLGLVADVGGLAMAQRTADALKQGTKLPAWDVYTMLGSYAMAA</sequence>
<dbReference type="OrthoDB" id="5429770at2759"/>
<evidence type="ECO:0000313" key="2">
    <source>
        <dbReference type="EMBL" id="TQV92409.1"/>
    </source>
</evidence>
<dbReference type="PANTHER" id="PTHR38791">
    <property type="entry name" value="ZN(II)2CYS6 TRANSCRIPTION FACTOR (EUROFUNG)-RELATED-RELATED"/>
    <property type="match status" value="1"/>
</dbReference>
<reference evidence="2 3" key="1">
    <citation type="journal article" date="2019" name="Appl. Microbiol. Biotechnol.">
        <title>Genome sequence of Isaria javanica and comparative genome analysis insights into family S53 peptidase evolution in fungal entomopathogens.</title>
        <authorList>
            <person name="Lin R."/>
            <person name="Zhang X."/>
            <person name="Xin B."/>
            <person name="Zou M."/>
            <person name="Gao Y."/>
            <person name="Qin F."/>
            <person name="Hu Q."/>
            <person name="Xie B."/>
            <person name="Cheng X."/>
        </authorList>
    </citation>
    <scope>NUCLEOTIDE SEQUENCE [LARGE SCALE GENOMIC DNA]</scope>
    <source>
        <strain evidence="2 3">IJ1G</strain>
    </source>
</reference>
<dbReference type="Pfam" id="PF11951">
    <property type="entry name" value="Fungal_trans_2"/>
    <property type="match status" value="1"/>
</dbReference>
<organism evidence="2 3">
    <name type="scientific">Cordyceps javanica</name>
    <dbReference type="NCBI Taxonomy" id="43265"/>
    <lineage>
        <taxon>Eukaryota</taxon>
        <taxon>Fungi</taxon>
        <taxon>Dikarya</taxon>
        <taxon>Ascomycota</taxon>
        <taxon>Pezizomycotina</taxon>
        <taxon>Sordariomycetes</taxon>
        <taxon>Hypocreomycetidae</taxon>
        <taxon>Hypocreales</taxon>
        <taxon>Cordycipitaceae</taxon>
        <taxon>Cordyceps</taxon>
    </lineage>
</organism>